<evidence type="ECO:0000313" key="11">
    <source>
        <dbReference type="EMBL" id="AIX34009.1"/>
    </source>
</evidence>
<dbReference type="EMBL" id="KJ019161">
    <property type="protein sequence ID" value="AIX46083.1"/>
    <property type="molecule type" value="Genomic_DNA"/>
</dbReference>
<evidence type="ECO:0000313" key="10">
    <source>
        <dbReference type="EMBL" id="AIX33793.1"/>
    </source>
</evidence>
<dbReference type="Proteomes" id="UP000185342">
    <property type="component" value="Segment"/>
</dbReference>
<dbReference type="Proteomes" id="UP000185338">
    <property type="component" value="Segment"/>
</dbReference>
<sequence>MTQVLSEYDFDGRPVTAVGLLLLISDLEGSSQNLKYMGFKEDMDAINEMKKRYYKLYFKTKKEENLNGRE</sequence>
<dbReference type="EMBL" id="KJ019110">
    <property type="protein sequence ID" value="AIX34009.1"/>
    <property type="molecule type" value="Genomic_DNA"/>
</dbReference>
<accession>A0A0E3EVM1</accession>
<evidence type="ECO:0000313" key="12">
    <source>
        <dbReference type="EMBL" id="AIX38895.1"/>
    </source>
</evidence>
<dbReference type="RefSeq" id="YP_009140596.1">
    <property type="nucleotide sequence ID" value="NC_027130.1"/>
</dbReference>
<evidence type="ECO:0000313" key="4">
    <source>
        <dbReference type="EMBL" id="AIX19267.1"/>
    </source>
</evidence>
<evidence type="ECO:0000313" key="8">
    <source>
        <dbReference type="EMBL" id="AIX32513.1"/>
    </source>
</evidence>
<gene>
    <name evidence="14" type="ORF">Syn7803C100_28</name>
    <name evidence="15" type="ORF">Syn7803C28_27</name>
    <name evidence="16" type="ORF">Syn7803C36_28</name>
    <name evidence="1" type="ORF">Syn7803C66_27</name>
    <name evidence="2" type="ORF">Syn7803C67_27</name>
    <name evidence="3" type="ORF">Syn7803C69_28</name>
    <name evidence="4" type="ORF">Syn7803C76_27</name>
    <name evidence="5" type="ORF">Syn7803C78_27</name>
    <name evidence="6" type="ORF">Syn7803C91_27</name>
    <name evidence="7" type="ORF">Syn7803C92_27</name>
    <name evidence="8" type="ORF">Syn7803US49_27</name>
    <name evidence="9" type="ORF">Syn7803US53_27</name>
    <name evidence="10" type="ORF">Syn7803US54_28</name>
    <name evidence="11" type="ORF">Syn7803US56_28</name>
    <name evidence="12" type="ORF">Syn9311C1_27</name>
    <name evidence="13" type="ORF">Syn9311C4_27</name>
</gene>
<evidence type="ECO:0000313" key="7">
    <source>
        <dbReference type="EMBL" id="AIX22147.1"/>
    </source>
</evidence>
<dbReference type="Proteomes" id="UP000185328">
    <property type="component" value="Segment"/>
</dbReference>
<dbReference type="Proteomes" id="UP000185330">
    <property type="component" value="Segment"/>
</dbReference>
<dbReference type="Proteomes" id="UP000033002">
    <property type="component" value="Segment"/>
</dbReference>
<dbReference type="EMBL" id="KJ019051">
    <property type="protein sequence ID" value="AIX19702.1"/>
    <property type="molecule type" value="Genomic_DNA"/>
</dbReference>
<dbReference type="Proteomes" id="UP000185341">
    <property type="component" value="Segment"/>
</dbReference>
<dbReference type="EMBL" id="KJ019133">
    <property type="protein sequence ID" value="AIX39110.1"/>
    <property type="molecule type" value="Genomic_DNA"/>
</dbReference>
<dbReference type="EMBL" id="KJ019060">
    <property type="protein sequence ID" value="AIX21930.1"/>
    <property type="molecule type" value="Genomic_DNA"/>
</dbReference>
<dbReference type="EMBL" id="KJ019041">
    <property type="protein sequence ID" value="AIX17464.1"/>
    <property type="molecule type" value="Genomic_DNA"/>
</dbReference>
<dbReference type="GeneID" id="24405172"/>
<dbReference type="EMBL" id="KJ019154">
    <property type="protein sequence ID" value="AIX44447.1"/>
    <property type="molecule type" value="Genomic_DNA"/>
</dbReference>
<evidence type="ECO:0000313" key="20">
    <source>
        <dbReference type="Proteomes" id="UP000185336"/>
    </source>
</evidence>
<dbReference type="Proteomes" id="UP000185340">
    <property type="component" value="Segment"/>
</dbReference>
<dbReference type="EMBL" id="KJ019044">
    <property type="protein sequence ID" value="AIX18112.1"/>
    <property type="molecule type" value="Genomic_DNA"/>
</dbReference>
<dbReference type="EMBL" id="KJ019042">
    <property type="protein sequence ID" value="AIX17679.1"/>
    <property type="molecule type" value="Genomic_DNA"/>
</dbReference>
<dbReference type="Proteomes" id="UP000185331">
    <property type="component" value="Segment"/>
</dbReference>
<evidence type="ECO:0000313" key="1">
    <source>
        <dbReference type="EMBL" id="AIX17464.1"/>
    </source>
</evidence>
<proteinExistence type="predicted"/>
<evidence type="ECO:0000313" key="15">
    <source>
        <dbReference type="EMBL" id="AIX44447.1"/>
    </source>
</evidence>
<evidence type="ECO:0000313" key="13">
    <source>
        <dbReference type="EMBL" id="AIX39110.1"/>
    </source>
</evidence>
<dbReference type="Proteomes" id="UP000185333">
    <property type="component" value="Segment"/>
</dbReference>
<evidence type="ECO:0000313" key="14">
    <source>
        <dbReference type="EMBL" id="AIX39329.1"/>
    </source>
</evidence>
<dbReference type="EMBL" id="KJ019049">
    <property type="protein sequence ID" value="AIX19267.1"/>
    <property type="molecule type" value="Genomic_DNA"/>
</dbReference>
<dbReference type="InterPro" id="IPR055636">
    <property type="entry name" value="DUF7212"/>
</dbReference>
<organism evidence="3 20">
    <name type="scientific">Synechococcus phage ACG-2014b</name>
    <dbReference type="NCBI Taxonomy" id="1493508"/>
    <lineage>
        <taxon>Viruses</taxon>
        <taxon>Duplodnaviria</taxon>
        <taxon>Heunggongvirae</taxon>
        <taxon>Uroviricota</taxon>
        <taxon>Caudoviricetes</taxon>
        <taxon>Pantevenvirales</taxon>
        <taxon>Kyanoviridae</taxon>
        <taxon>Nereusvirus</taxon>
        <taxon>Nereusvirus tusconc4</taxon>
    </lineage>
</organism>
<evidence type="ECO:0000313" key="3">
    <source>
        <dbReference type="EMBL" id="AIX18112.1"/>
    </source>
</evidence>
<dbReference type="Proteomes" id="UP000185326">
    <property type="component" value="Segment"/>
</dbReference>
<evidence type="ECO:0000313" key="5">
    <source>
        <dbReference type="EMBL" id="AIX19702.1"/>
    </source>
</evidence>
<evidence type="ECO:0000313" key="2">
    <source>
        <dbReference type="EMBL" id="AIX17679.1"/>
    </source>
</evidence>
<dbReference type="Proteomes" id="UP000185329">
    <property type="component" value="Segment"/>
</dbReference>
<dbReference type="EMBL" id="KJ019132">
    <property type="protein sequence ID" value="AIX38895.1"/>
    <property type="molecule type" value="Genomic_DNA"/>
</dbReference>
<dbReference type="EMBL" id="KJ019108">
    <property type="protein sequence ID" value="AIX33577.1"/>
    <property type="molecule type" value="Genomic_DNA"/>
</dbReference>
<evidence type="ECO:0000313" key="18">
    <source>
        <dbReference type="Proteomes" id="UP000185326"/>
    </source>
</evidence>
<dbReference type="Proteomes" id="UP000185336">
    <property type="component" value="Segment"/>
</dbReference>
<keyword evidence="19" id="KW-1185">Reference proteome</keyword>
<dbReference type="EMBL" id="KJ019061">
    <property type="protein sequence ID" value="AIX22147.1"/>
    <property type="molecule type" value="Genomic_DNA"/>
</dbReference>
<dbReference type="EMBL" id="KJ019134">
    <property type="protein sequence ID" value="AIX39329.1"/>
    <property type="molecule type" value="Genomic_DNA"/>
</dbReference>
<dbReference type="Proteomes" id="UP000185334">
    <property type="component" value="Segment"/>
</dbReference>
<dbReference type="EMBL" id="KJ019109">
    <property type="protein sequence ID" value="AIX33793.1"/>
    <property type="molecule type" value="Genomic_DNA"/>
</dbReference>
<dbReference type="Proteomes" id="UP000185332">
    <property type="component" value="Segment"/>
</dbReference>
<dbReference type="Pfam" id="PF23848">
    <property type="entry name" value="DUF7212"/>
    <property type="match status" value="1"/>
</dbReference>
<reference evidence="17 18" key="1">
    <citation type="submission" date="2013-12" db="EMBL/GenBank/DDBJ databases">
        <title>Ecological redundancy of diverse viral populations within a natural community.</title>
        <authorList>
            <person name="Gregory A.C."/>
            <person name="LaButti K."/>
            <person name="Copeland A."/>
            <person name="Woyke T."/>
            <person name="Sullivan M.B."/>
        </authorList>
    </citation>
    <scope>NUCLEOTIDE SEQUENCE [LARGE SCALE GENOMIC DNA]</scope>
    <source>
        <strain evidence="14">Syn7803C100</strain>
        <strain evidence="15">Syn7803C28</strain>
        <strain evidence="16">Syn7803C36</strain>
        <strain evidence="1">Syn7803C66</strain>
        <strain evidence="2">Syn7803C67</strain>
        <strain evidence="3">Syn7803C69</strain>
        <strain evidence="4">Syn7803C76</strain>
        <strain evidence="5">Syn7803C78</strain>
        <strain evidence="6">Syn7803C91</strain>
        <strain evidence="7">Syn7803C92</strain>
        <strain evidence="8">Syn7803US49</strain>
        <strain evidence="9">Syn7803US53</strain>
        <strain evidence="10">Syn7803US54</strain>
        <strain evidence="11">Syn7803US56</strain>
        <strain evidence="12">Syn9311C1</strain>
        <strain evidence="13">Syn9311C4</strain>
    </source>
</reference>
<name>A0A0E3EVM1_9CAUD</name>
<evidence type="ECO:0000313" key="6">
    <source>
        <dbReference type="EMBL" id="AIX21930.1"/>
    </source>
</evidence>
<evidence type="ECO:0000313" key="17">
    <source>
        <dbReference type="Proteomes" id="UP000033002"/>
    </source>
</evidence>
<dbReference type="Proteomes" id="UP000185339">
    <property type="component" value="Segment"/>
</dbReference>
<evidence type="ECO:0000313" key="16">
    <source>
        <dbReference type="EMBL" id="AIX46083.1"/>
    </source>
</evidence>
<dbReference type="KEGG" id="vg:24405172"/>
<dbReference type="EMBL" id="KJ019104">
    <property type="protein sequence ID" value="AIX32513.1"/>
    <property type="molecule type" value="Genomic_DNA"/>
</dbReference>
<protein>
    <submittedName>
        <fullName evidence="3">Uncharacterized protein</fullName>
    </submittedName>
</protein>
<evidence type="ECO:0000313" key="19">
    <source>
        <dbReference type="Proteomes" id="UP000185330"/>
    </source>
</evidence>
<dbReference type="Proteomes" id="UP000185327">
    <property type="component" value="Segment"/>
</dbReference>
<evidence type="ECO:0000313" key="9">
    <source>
        <dbReference type="EMBL" id="AIX33577.1"/>
    </source>
</evidence>